<accession>C1F7C4</accession>
<sequence>MYANPEQAFGGTARLLGLIETIYSAVQQPELWPAVMEGIAEAVHGESTTMFAMLPSEQLFSMARTDPAAMQQYVSHYASINVLSHHCDEAFPDGTVRYGHIAMPARELEKTEFYSDFFRPYNMHHSFGIKVPLGNLPPVYMSCQRPRTAEPFSEREGVVYETLMPHLQRALMLYVQFTQTQSKVLGLESALDSLGHAVFGLDRKGRVILSNRKAEAIVQAATALRLDRGRLAAVFPEQNRHLQKCLSDALAVGTGTGMSPGSPLLLYGKSRKSPLRIVAAPFMSPLPGSTVQLAALVFVTDPASSPPSRSAILTALYALTPMEARVADQLLAGLEVREAANSLGISLETARFHTKRVLVKTGTRRQTELMRLMLSLPRI</sequence>
<dbReference type="AlphaFoldDB" id="C1F7C4"/>
<gene>
    <name evidence="2" type="ordered locus">ACP_1680</name>
</gene>
<dbReference type="OrthoDB" id="115549at2"/>
<dbReference type="eggNOG" id="COG2771">
    <property type="taxonomic scope" value="Bacteria"/>
</dbReference>
<dbReference type="SUPFAM" id="SSF46894">
    <property type="entry name" value="C-terminal effector domain of the bipartite response regulators"/>
    <property type="match status" value="1"/>
</dbReference>
<dbReference type="InterPro" id="IPR036388">
    <property type="entry name" value="WH-like_DNA-bd_sf"/>
</dbReference>
<dbReference type="Proteomes" id="UP000002207">
    <property type="component" value="Chromosome"/>
</dbReference>
<evidence type="ECO:0000313" key="2">
    <source>
        <dbReference type="EMBL" id="ACO34642.1"/>
    </source>
</evidence>
<dbReference type="SMART" id="SM00421">
    <property type="entry name" value="HTH_LUXR"/>
    <property type="match status" value="1"/>
</dbReference>
<dbReference type="InParanoid" id="C1F7C4"/>
<dbReference type="Gene3D" id="3.30.450.20">
    <property type="entry name" value="PAS domain"/>
    <property type="match status" value="1"/>
</dbReference>
<proteinExistence type="predicted"/>
<dbReference type="KEGG" id="aca:ACP_1680"/>
<dbReference type="InterPro" id="IPR016032">
    <property type="entry name" value="Sig_transdc_resp-reg_C-effctor"/>
</dbReference>
<name>C1F7C4_ACIC5</name>
<dbReference type="STRING" id="240015.ACP_1680"/>
<dbReference type="InterPro" id="IPR000792">
    <property type="entry name" value="Tscrpt_reg_LuxR_C"/>
</dbReference>
<keyword evidence="3" id="KW-1185">Reference proteome</keyword>
<feature type="domain" description="HTH luxR-type" evidence="1">
    <location>
        <begin position="316"/>
        <end position="373"/>
    </location>
</feature>
<evidence type="ECO:0000313" key="3">
    <source>
        <dbReference type="Proteomes" id="UP000002207"/>
    </source>
</evidence>
<dbReference type="RefSeq" id="WP_015896804.1">
    <property type="nucleotide sequence ID" value="NC_012483.1"/>
</dbReference>
<dbReference type="Pfam" id="PF00196">
    <property type="entry name" value="GerE"/>
    <property type="match status" value="1"/>
</dbReference>
<dbReference type="HOGENOM" id="CLU_037939_3_0_0"/>
<protein>
    <recommendedName>
        <fullName evidence="1">HTH luxR-type domain-containing protein</fullName>
    </recommendedName>
</protein>
<organism evidence="2 3">
    <name type="scientific">Acidobacterium capsulatum (strain ATCC 51196 / DSM 11244 / BCRC 80197 / JCM 7670 / NBRC 15755 / NCIMB 13165 / 161)</name>
    <dbReference type="NCBI Taxonomy" id="240015"/>
    <lineage>
        <taxon>Bacteria</taxon>
        <taxon>Pseudomonadati</taxon>
        <taxon>Acidobacteriota</taxon>
        <taxon>Terriglobia</taxon>
        <taxon>Terriglobales</taxon>
        <taxon>Acidobacteriaceae</taxon>
        <taxon>Acidobacterium</taxon>
    </lineage>
</organism>
<dbReference type="GO" id="GO:0006355">
    <property type="term" value="P:regulation of DNA-templated transcription"/>
    <property type="evidence" value="ECO:0007669"/>
    <property type="project" value="InterPro"/>
</dbReference>
<dbReference type="Gene3D" id="1.10.10.10">
    <property type="entry name" value="Winged helix-like DNA-binding domain superfamily/Winged helix DNA-binding domain"/>
    <property type="match status" value="1"/>
</dbReference>
<reference evidence="2 3" key="1">
    <citation type="journal article" date="2009" name="Appl. Environ. Microbiol.">
        <title>Three genomes from the phylum Acidobacteria provide insight into the lifestyles of these microorganisms in soils.</title>
        <authorList>
            <person name="Ward N.L."/>
            <person name="Challacombe J.F."/>
            <person name="Janssen P.H."/>
            <person name="Henrissat B."/>
            <person name="Coutinho P.M."/>
            <person name="Wu M."/>
            <person name="Xie G."/>
            <person name="Haft D.H."/>
            <person name="Sait M."/>
            <person name="Badger J."/>
            <person name="Barabote R.D."/>
            <person name="Bradley B."/>
            <person name="Brettin T.S."/>
            <person name="Brinkac L.M."/>
            <person name="Bruce D."/>
            <person name="Creasy T."/>
            <person name="Daugherty S.C."/>
            <person name="Davidsen T.M."/>
            <person name="DeBoy R.T."/>
            <person name="Detter J.C."/>
            <person name="Dodson R.J."/>
            <person name="Durkin A.S."/>
            <person name="Ganapathy A."/>
            <person name="Gwinn-Giglio M."/>
            <person name="Han C.S."/>
            <person name="Khouri H."/>
            <person name="Kiss H."/>
            <person name="Kothari S.P."/>
            <person name="Madupu R."/>
            <person name="Nelson K.E."/>
            <person name="Nelson W.C."/>
            <person name="Paulsen I."/>
            <person name="Penn K."/>
            <person name="Ren Q."/>
            <person name="Rosovitz M.J."/>
            <person name="Selengut J.D."/>
            <person name="Shrivastava S."/>
            <person name="Sullivan S.A."/>
            <person name="Tapia R."/>
            <person name="Thompson L.S."/>
            <person name="Watkins K.L."/>
            <person name="Yang Q."/>
            <person name="Yu C."/>
            <person name="Zafar N."/>
            <person name="Zhou L."/>
            <person name="Kuske C.R."/>
        </authorList>
    </citation>
    <scope>NUCLEOTIDE SEQUENCE [LARGE SCALE GENOMIC DNA]</scope>
    <source>
        <strain evidence="3">ATCC 51196 / DSM 11244 / BCRC 80197 / JCM 7670 / NBRC 15755 / NCIMB 13165 / 161</strain>
    </source>
</reference>
<dbReference type="EMBL" id="CP001472">
    <property type="protein sequence ID" value="ACO34642.1"/>
    <property type="molecule type" value="Genomic_DNA"/>
</dbReference>
<dbReference type="GO" id="GO:0003677">
    <property type="term" value="F:DNA binding"/>
    <property type="evidence" value="ECO:0007669"/>
    <property type="project" value="InterPro"/>
</dbReference>
<evidence type="ECO:0000259" key="1">
    <source>
        <dbReference type="SMART" id="SM00421"/>
    </source>
</evidence>